<dbReference type="InterPro" id="IPR047296">
    <property type="entry name" value="GIY-YIG_UvrC_Cho"/>
</dbReference>
<dbReference type="InterPro" id="IPR035901">
    <property type="entry name" value="GIY-YIG_endonuc_sf"/>
</dbReference>
<dbReference type="InterPro" id="IPR000305">
    <property type="entry name" value="GIY-YIG_endonuc"/>
</dbReference>
<proteinExistence type="predicted"/>
<dbReference type="GO" id="GO:0006289">
    <property type="term" value="P:nucleotide-excision repair"/>
    <property type="evidence" value="ECO:0007669"/>
    <property type="project" value="InterPro"/>
</dbReference>
<evidence type="ECO:0000313" key="4">
    <source>
        <dbReference type="EMBL" id="OBG05865.1"/>
    </source>
</evidence>
<dbReference type="NCBIfam" id="TIGR00573">
    <property type="entry name" value="dnaq"/>
    <property type="match status" value="1"/>
</dbReference>
<dbReference type="CDD" id="cd06127">
    <property type="entry name" value="DEDDh"/>
    <property type="match status" value="1"/>
</dbReference>
<reference evidence="5" key="1">
    <citation type="submission" date="2016-06" db="EMBL/GenBank/DDBJ databases">
        <authorList>
            <person name="Sutton G."/>
            <person name="Brinkac L."/>
            <person name="Sanka R."/>
            <person name="Adams M."/>
            <person name="Lau E."/>
            <person name="Mehaffy C."/>
            <person name="Tameris M."/>
            <person name="Hatherill M."/>
            <person name="Hanekom W."/>
            <person name="Mahomed H."/>
            <person name="Mcshane H."/>
        </authorList>
    </citation>
    <scope>NUCLEOTIDE SEQUENCE [LARGE SCALE GENOMIC DNA]</scope>
    <source>
        <strain evidence="5">852014-51077_SCH5608930-a</strain>
    </source>
</reference>
<dbReference type="NCBIfam" id="NF005905">
    <property type="entry name" value="PRK07883.1-3"/>
    <property type="match status" value="1"/>
</dbReference>
<dbReference type="Proteomes" id="UP000093985">
    <property type="component" value="Unassembled WGS sequence"/>
</dbReference>
<dbReference type="SUPFAM" id="SSF53098">
    <property type="entry name" value="Ribonuclease H-like"/>
    <property type="match status" value="1"/>
</dbReference>
<dbReference type="SMART" id="SM00479">
    <property type="entry name" value="EXOIII"/>
    <property type="match status" value="1"/>
</dbReference>
<dbReference type="GO" id="GO:0006260">
    <property type="term" value="P:DNA replication"/>
    <property type="evidence" value="ECO:0007669"/>
    <property type="project" value="InterPro"/>
</dbReference>
<protein>
    <recommendedName>
        <fullName evidence="3">GIY-YIG domain-containing protein</fullName>
    </recommendedName>
</protein>
<dbReference type="EMBL" id="LZIN01000055">
    <property type="protein sequence ID" value="OBG05865.1"/>
    <property type="molecule type" value="Genomic_DNA"/>
</dbReference>
<dbReference type="PANTHER" id="PTHR30562">
    <property type="entry name" value="UVRC/OXIDOREDUCTASE"/>
    <property type="match status" value="1"/>
</dbReference>
<dbReference type="PROSITE" id="PS50164">
    <property type="entry name" value="GIY_YIG"/>
    <property type="match status" value="1"/>
</dbReference>
<dbReference type="AlphaFoldDB" id="A0A1A2EP28"/>
<dbReference type="InterPro" id="IPR050066">
    <property type="entry name" value="UvrABC_protein_C"/>
</dbReference>
<sequence length="669" mass="71301">MTRRTDAGQQLSLLDGQARLDIDPAAAALRETTFVVVDLETTGARASPGADGTADAITEIGAVKVRGGVVEGEFATLINPRRGIPPQIVRLTGITTAMVHDAPTVEAVLPTFLEFAGFDRGSVLVAHNAGFDVSFLRAAAQHCGLGWPRPPVLCTVRLARRVLSREEAPSVRLAELSRLFAVSTTPTHRALDDARATVDVLHALIERVGNQRVHTYADLRVYLSHATPAQRRKRTLAEGLPHRPGVYLFRGPSEEVLYIGTATDLRRRTGAYFNGSDRRRRIAEMVALATRIDHVECAHPLEAGVRELRLLAAHAPPYNRRSKFPRRWWWIALSQEAFPRLSVVRAPRHGRVIGPFRSRADAAETAALLAQFTGIRTCTPRLSRTGRHACPSVEVSPCPAAPDLTAAQYADSVERAAALIDGRDNTALRAAVDQVSALADRGLYESAARLRDRAATAIEVLWRSQRARALAALPELVAAAPDGSGGWQLAVIRHGRLAAAGCAARGVPPMPVVDAITLGAQAVVPEPAPLAGALVEETGLIARWLATPGVRIVRLDPAEGAGGPGGSARLDEGEAKLGPPQQHGGSARLDEGEAKPGPPHEHDGWTEPLGSAGPLTGWAALARSARLASELSAEADPTSEQLFGRAAVYRRDSALQPVLPGRQPFSAAG</sequence>
<dbReference type="GO" id="GO:0009380">
    <property type="term" value="C:excinuclease repair complex"/>
    <property type="evidence" value="ECO:0007669"/>
    <property type="project" value="TreeGrafter"/>
</dbReference>
<dbReference type="InterPro" id="IPR012337">
    <property type="entry name" value="RNaseH-like_sf"/>
</dbReference>
<feature type="domain" description="GIY-YIG" evidence="3">
    <location>
        <begin position="242"/>
        <end position="320"/>
    </location>
</feature>
<dbReference type="NCBIfam" id="NF005907">
    <property type="entry name" value="PRK07883.1-5"/>
    <property type="match status" value="1"/>
</dbReference>
<dbReference type="Gene3D" id="3.40.1440.10">
    <property type="entry name" value="GIY-YIG endonuclease"/>
    <property type="match status" value="1"/>
</dbReference>
<keyword evidence="1" id="KW-0540">Nuclease</keyword>
<dbReference type="InterPro" id="IPR013520">
    <property type="entry name" value="Ribonucl_H"/>
</dbReference>
<dbReference type="GO" id="GO:0003677">
    <property type="term" value="F:DNA binding"/>
    <property type="evidence" value="ECO:0007669"/>
    <property type="project" value="InterPro"/>
</dbReference>
<dbReference type="GO" id="GO:0004527">
    <property type="term" value="F:exonuclease activity"/>
    <property type="evidence" value="ECO:0007669"/>
    <property type="project" value="UniProtKB-KW"/>
</dbReference>
<keyword evidence="1" id="KW-0378">Hydrolase</keyword>
<name>A0A1A2EP28_MYCSD</name>
<organism evidence="4 5">
    <name type="scientific">Mycolicibacter sinensis (strain JDM601)</name>
    <name type="common">Mycobacterium sinense</name>
    <dbReference type="NCBI Taxonomy" id="875328"/>
    <lineage>
        <taxon>Bacteria</taxon>
        <taxon>Bacillati</taxon>
        <taxon>Actinomycetota</taxon>
        <taxon>Actinomycetes</taxon>
        <taxon>Mycobacteriales</taxon>
        <taxon>Mycobacteriaceae</taxon>
        <taxon>Mycolicibacter</taxon>
    </lineage>
</organism>
<dbReference type="InterPro" id="IPR036397">
    <property type="entry name" value="RNaseH_sf"/>
</dbReference>
<dbReference type="OrthoDB" id="9803913at2"/>
<feature type="region of interest" description="Disordered" evidence="2">
    <location>
        <begin position="557"/>
        <end position="616"/>
    </location>
</feature>
<accession>A0A1A2EP28</accession>
<comment type="caution">
    <text evidence="4">The sequence shown here is derived from an EMBL/GenBank/DDBJ whole genome shotgun (WGS) entry which is preliminary data.</text>
</comment>
<dbReference type="Gene3D" id="3.30.420.10">
    <property type="entry name" value="Ribonuclease H-like superfamily/Ribonuclease H"/>
    <property type="match status" value="1"/>
</dbReference>
<dbReference type="PANTHER" id="PTHR30562:SF1">
    <property type="entry name" value="UVRABC SYSTEM PROTEIN C"/>
    <property type="match status" value="1"/>
</dbReference>
<dbReference type="InterPro" id="IPR006054">
    <property type="entry name" value="DnaQ"/>
</dbReference>
<feature type="compositionally biased region" description="Basic and acidic residues" evidence="2">
    <location>
        <begin position="588"/>
        <end position="605"/>
    </location>
</feature>
<dbReference type="GO" id="GO:0003887">
    <property type="term" value="F:DNA-directed DNA polymerase activity"/>
    <property type="evidence" value="ECO:0007669"/>
    <property type="project" value="InterPro"/>
</dbReference>
<evidence type="ECO:0000259" key="3">
    <source>
        <dbReference type="PROSITE" id="PS50164"/>
    </source>
</evidence>
<dbReference type="SUPFAM" id="SSF82771">
    <property type="entry name" value="GIY-YIG endonuclease"/>
    <property type="match status" value="1"/>
</dbReference>
<evidence type="ECO:0000256" key="1">
    <source>
        <dbReference type="ARBA" id="ARBA00022839"/>
    </source>
</evidence>
<dbReference type="FunFam" id="3.30.420.10:FF:000045">
    <property type="entry name" value="3'-5' exonuclease DinG"/>
    <property type="match status" value="1"/>
</dbReference>
<gene>
    <name evidence="4" type="ORF">A5771_09790</name>
</gene>
<keyword evidence="1" id="KW-0269">Exonuclease</keyword>
<dbReference type="SMART" id="SM00465">
    <property type="entry name" value="GIYc"/>
    <property type="match status" value="1"/>
</dbReference>
<dbReference type="Pfam" id="PF00929">
    <property type="entry name" value="RNase_T"/>
    <property type="match status" value="1"/>
</dbReference>
<dbReference type="CDD" id="cd10434">
    <property type="entry name" value="GIY-YIG_UvrC_Cho"/>
    <property type="match status" value="1"/>
</dbReference>
<evidence type="ECO:0000313" key="5">
    <source>
        <dbReference type="Proteomes" id="UP000093985"/>
    </source>
</evidence>
<evidence type="ECO:0000256" key="2">
    <source>
        <dbReference type="SAM" id="MobiDB-lite"/>
    </source>
</evidence>